<gene>
    <name evidence="1" type="ORF">FCALED_LOCUS6651</name>
</gene>
<protein>
    <submittedName>
        <fullName evidence="1">7975_t:CDS:1</fullName>
    </submittedName>
</protein>
<name>A0A9N9FWB1_9GLOM</name>
<sequence>MRKGILFDSHYCKYRISTPLELRERQNSLTDFKSCDGAYPVTSITCTYNPKPVIFGNLASGSLVWQMNLLKKVQ</sequence>
<keyword evidence="2" id="KW-1185">Reference proteome</keyword>
<accession>A0A9N9FWB1</accession>
<dbReference type="EMBL" id="CAJVPQ010001623">
    <property type="protein sequence ID" value="CAG8562043.1"/>
    <property type="molecule type" value="Genomic_DNA"/>
</dbReference>
<proteinExistence type="predicted"/>
<reference evidence="1" key="1">
    <citation type="submission" date="2021-06" db="EMBL/GenBank/DDBJ databases">
        <authorList>
            <person name="Kallberg Y."/>
            <person name="Tangrot J."/>
            <person name="Rosling A."/>
        </authorList>
    </citation>
    <scope>NUCLEOTIDE SEQUENCE</scope>
    <source>
        <strain evidence="1">UK204</strain>
    </source>
</reference>
<dbReference type="AlphaFoldDB" id="A0A9N9FWB1"/>
<organism evidence="1 2">
    <name type="scientific">Funneliformis caledonium</name>
    <dbReference type="NCBI Taxonomy" id="1117310"/>
    <lineage>
        <taxon>Eukaryota</taxon>
        <taxon>Fungi</taxon>
        <taxon>Fungi incertae sedis</taxon>
        <taxon>Mucoromycota</taxon>
        <taxon>Glomeromycotina</taxon>
        <taxon>Glomeromycetes</taxon>
        <taxon>Glomerales</taxon>
        <taxon>Glomeraceae</taxon>
        <taxon>Funneliformis</taxon>
    </lineage>
</organism>
<evidence type="ECO:0000313" key="2">
    <source>
        <dbReference type="Proteomes" id="UP000789570"/>
    </source>
</evidence>
<comment type="caution">
    <text evidence="1">The sequence shown here is derived from an EMBL/GenBank/DDBJ whole genome shotgun (WGS) entry which is preliminary data.</text>
</comment>
<dbReference type="Proteomes" id="UP000789570">
    <property type="component" value="Unassembled WGS sequence"/>
</dbReference>
<evidence type="ECO:0000313" key="1">
    <source>
        <dbReference type="EMBL" id="CAG8562043.1"/>
    </source>
</evidence>